<sequence>MHSAPPVLTAAAVLFVGLITVGRWLLVNDSPVDHLINRALRWNIGSVIAYALATGLSRPDLGQRLFLGVGMLALSSCYGFVVLLAGADSKTARSRQRGYDAFAAAVGILVLVCALADEAGLRLHRVFDWERILWIAIGVVVVWIGTLLMYACIGELRTAAASPREKLIYSTLFFLGLYCAACSVYALRNPSGVASGTPGAAWAVGSLVAMILLAGLVAVPLISALIVRAGLDEAGRHCRRLRPLWRDLTGAVPEVVLHVERADRQSSTSRLYRMTVEIGDALLHLRQFAPDTGSTHTDSISAYALRIAEAAELKRLGTSVVAPSACSRAAIQPPAEDRGAELRNLLALSRVWPHARATVAAARVSCGN</sequence>
<protein>
    <recommendedName>
        <fullName evidence="2">DUF6545 domain-containing protein</fullName>
    </recommendedName>
</protein>
<gene>
    <name evidence="3" type="ORF">KV110_04595</name>
</gene>
<evidence type="ECO:0000313" key="3">
    <source>
        <dbReference type="EMBL" id="QXN92434.1"/>
    </source>
</evidence>
<feature type="transmembrane region" description="Helical" evidence="1">
    <location>
        <begin position="199"/>
        <end position="227"/>
    </location>
</feature>
<feature type="transmembrane region" description="Helical" evidence="1">
    <location>
        <begin position="132"/>
        <end position="155"/>
    </location>
</feature>
<feature type="transmembrane region" description="Helical" evidence="1">
    <location>
        <begin position="167"/>
        <end position="187"/>
    </location>
</feature>
<keyword evidence="1" id="KW-0472">Membrane</keyword>
<evidence type="ECO:0000256" key="1">
    <source>
        <dbReference type="SAM" id="Phobius"/>
    </source>
</evidence>
<evidence type="ECO:0000313" key="4">
    <source>
        <dbReference type="Proteomes" id="UP000694257"/>
    </source>
</evidence>
<feature type="transmembrane region" description="Helical" evidence="1">
    <location>
        <begin position="6"/>
        <end position="27"/>
    </location>
</feature>
<evidence type="ECO:0000259" key="2">
    <source>
        <dbReference type="Pfam" id="PF20182"/>
    </source>
</evidence>
<keyword evidence="4" id="KW-1185">Reference proteome</keyword>
<dbReference type="Proteomes" id="UP000694257">
    <property type="component" value="Chromosome"/>
</dbReference>
<proteinExistence type="predicted"/>
<feature type="transmembrane region" description="Helical" evidence="1">
    <location>
        <begin position="65"/>
        <end position="87"/>
    </location>
</feature>
<dbReference type="RefSeq" id="WP_218473715.1">
    <property type="nucleotide sequence ID" value="NZ_BAABJN010000005.1"/>
</dbReference>
<dbReference type="NCBIfam" id="NF042915">
    <property type="entry name" value="MAB_1171c_fam"/>
    <property type="match status" value="1"/>
</dbReference>
<feature type="transmembrane region" description="Helical" evidence="1">
    <location>
        <begin position="39"/>
        <end position="59"/>
    </location>
</feature>
<feature type="transmembrane region" description="Helical" evidence="1">
    <location>
        <begin position="99"/>
        <end position="120"/>
    </location>
</feature>
<keyword evidence="1" id="KW-1133">Transmembrane helix</keyword>
<organism evidence="3 4">
    <name type="scientific">Nocardia iowensis</name>
    <dbReference type="NCBI Taxonomy" id="204891"/>
    <lineage>
        <taxon>Bacteria</taxon>
        <taxon>Bacillati</taxon>
        <taxon>Actinomycetota</taxon>
        <taxon>Actinomycetes</taxon>
        <taxon>Mycobacteriales</taxon>
        <taxon>Nocardiaceae</taxon>
        <taxon>Nocardia</taxon>
    </lineage>
</organism>
<dbReference type="InterPro" id="IPR046675">
    <property type="entry name" value="DUF6545"/>
</dbReference>
<accession>A0ABX8RU63</accession>
<dbReference type="InterPro" id="IPR050039">
    <property type="entry name" value="MAB_1171c-like"/>
</dbReference>
<feature type="domain" description="DUF6545" evidence="2">
    <location>
        <begin position="235"/>
        <end position="353"/>
    </location>
</feature>
<dbReference type="Pfam" id="PF20182">
    <property type="entry name" value="DUF6545"/>
    <property type="match status" value="1"/>
</dbReference>
<dbReference type="EMBL" id="CP078145">
    <property type="protein sequence ID" value="QXN92434.1"/>
    <property type="molecule type" value="Genomic_DNA"/>
</dbReference>
<keyword evidence="1" id="KW-0812">Transmembrane</keyword>
<name>A0ABX8RU63_NOCIO</name>
<reference evidence="3 4" key="1">
    <citation type="submission" date="2021-07" db="EMBL/GenBank/DDBJ databases">
        <title>Whole Genome Sequence of Nocardia Iowensis.</title>
        <authorList>
            <person name="Lamm A."/>
            <person name="Collins-Fairclough A.M."/>
            <person name="Bunk B."/>
            <person name="Sproer C."/>
        </authorList>
    </citation>
    <scope>NUCLEOTIDE SEQUENCE [LARGE SCALE GENOMIC DNA]</scope>
    <source>
        <strain evidence="3 4">NRRL 5646</strain>
    </source>
</reference>